<dbReference type="GeneID" id="43596046"/>
<dbReference type="AlphaFoldDB" id="A0A370TTK0"/>
<reference evidence="2 3" key="1">
    <citation type="journal article" date="2018" name="IMA Fungus">
        <title>IMA Genome-F 9: Draft genome sequence of Annulohypoxylon stygium, Aspergillus mulundensis, Berkeleyomyces basicola (syn. Thielaviopsis basicola), Ceratocystis smalleyi, two Cercospora beticola strains, Coleophoma cylindrospora, Fusarium fracticaudum, Phialophora cf. hyalina, and Morchella septimelata.</title>
        <authorList>
            <person name="Wingfield B.D."/>
            <person name="Bills G.F."/>
            <person name="Dong Y."/>
            <person name="Huang W."/>
            <person name="Nel W.J."/>
            <person name="Swalarsk-Parry B.S."/>
            <person name="Vaghefi N."/>
            <person name="Wilken P.M."/>
            <person name="An Z."/>
            <person name="de Beer Z.W."/>
            <person name="De Vos L."/>
            <person name="Chen L."/>
            <person name="Duong T.A."/>
            <person name="Gao Y."/>
            <person name="Hammerbacher A."/>
            <person name="Kikkert J.R."/>
            <person name="Li Y."/>
            <person name="Li H."/>
            <person name="Li K."/>
            <person name="Li Q."/>
            <person name="Liu X."/>
            <person name="Ma X."/>
            <person name="Naidoo K."/>
            <person name="Pethybridge S.J."/>
            <person name="Sun J."/>
            <person name="Steenkamp E.T."/>
            <person name="van der Nest M.A."/>
            <person name="van Wyk S."/>
            <person name="Wingfield M.J."/>
            <person name="Xiong C."/>
            <person name="Yue Q."/>
            <person name="Zhang X."/>
        </authorList>
    </citation>
    <scope>NUCLEOTIDE SEQUENCE [LARGE SCALE GENOMIC DNA]</scope>
    <source>
        <strain evidence="2 3">BP 5553</strain>
    </source>
</reference>
<accession>A0A370TTK0</accession>
<keyword evidence="3" id="KW-1185">Reference proteome</keyword>
<protein>
    <submittedName>
        <fullName evidence="2">Uncharacterized protein</fullName>
    </submittedName>
</protein>
<evidence type="ECO:0000313" key="2">
    <source>
        <dbReference type="EMBL" id="RDL38857.1"/>
    </source>
</evidence>
<dbReference type="RefSeq" id="XP_031871513.1">
    <property type="nucleotide sequence ID" value="XM_032011820.1"/>
</dbReference>
<feature type="compositionally biased region" description="Low complexity" evidence="1">
    <location>
        <begin position="52"/>
        <end position="80"/>
    </location>
</feature>
<feature type="compositionally biased region" description="Polar residues" evidence="1">
    <location>
        <begin position="83"/>
        <end position="96"/>
    </location>
</feature>
<gene>
    <name evidence="2" type="ORF">BP5553_03197</name>
</gene>
<evidence type="ECO:0000313" key="3">
    <source>
        <dbReference type="Proteomes" id="UP000254866"/>
    </source>
</evidence>
<feature type="compositionally biased region" description="Basic and acidic residues" evidence="1">
    <location>
        <begin position="149"/>
        <end position="160"/>
    </location>
</feature>
<dbReference type="EMBL" id="NPIC01000002">
    <property type="protein sequence ID" value="RDL38857.1"/>
    <property type="molecule type" value="Genomic_DNA"/>
</dbReference>
<comment type="caution">
    <text evidence="2">The sequence shown here is derived from an EMBL/GenBank/DDBJ whole genome shotgun (WGS) entry which is preliminary data.</text>
</comment>
<name>A0A370TTK0_9HELO</name>
<proteinExistence type="predicted"/>
<feature type="compositionally biased region" description="Polar residues" evidence="1">
    <location>
        <begin position="117"/>
        <end position="126"/>
    </location>
</feature>
<dbReference type="Proteomes" id="UP000254866">
    <property type="component" value="Unassembled WGS sequence"/>
</dbReference>
<feature type="region of interest" description="Disordered" evidence="1">
    <location>
        <begin position="1"/>
        <end position="160"/>
    </location>
</feature>
<sequence length="160" mass="17270">MSQQTATMAQEVEEAQRGRQLIREPAGCSPRQKKSASEESRTLRGRGRRRSTSPFISISSSNSQGHSPASKSRSGSSPPSRTLAKSQENQKPSATKDSGKIDTSKNSPGLGWPAKNIRSQAPSRSGSVGAPPGSTTTRRRRQRTRSRSRVHEGVKEKMGA</sequence>
<evidence type="ECO:0000256" key="1">
    <source>
        <dbReference type="SAM" id="MobiDB-lite"/>
    </source>
</evidence>
<organism evidence="2 3">
    <name type="scientific">Venustampulla echinocandica</name>
    <dbReference type="NCBI Taxonomy" id="2656787"/>
    <lineage>
        <taxon>Eukaryota</taxon>
        <taxon>Fungi</taxon>
        <taxon>Dikarya</taxon>
        <taxon>Ascomycota</taxon>
        <taxon>Pezizomycotina</taxon>
        <taxon>Leotiomycetes</taxon>
        <taxon>Helotiales</taxon>
        <taxon>Pleuroascaceae</taxon>
        <taxon>Venustampulla</taxon>
    </lineage>
</organism>
<feature type="compositionally biased region" description="Basic residues" evidence="1">
    <location>
        <begin position="137"/>
        <end position="148"/>
    </location>
</feature>